<dbReference type="Pfam" id="PF15887">
    <property type="entry name" value="Peptidase_Mx"/>
    <property type="match status" value="1"/>
</dbReference>
<protein>
    <recommendedName>
        <fullName evidence="1">Zinc-ribbon domain-containing protein</fullName>
    </recommendedName>
</protein>
<evidence type="ECO:0000313" key="3">
    <source>
        <dbReference type="Proteomes" id="UP000199495"/>
    </source>
</evidence>
<dbReference type="RefSeq" id="WP_090594742.1">
    <property type="nucleotide sequence ID" value="NZ_FNCS01000003.1"/>
</dbReference>
<organism evidence="2 3">
    <name type="scientific">Pelagibacterium luteolum</name>
    <dbReference type="NCBI Taxonomy" id="440168"/>
    <lineage>
        <taxon>Bacteria</taxon>
        <taxon>Pseudomonadati</taxon>
        <taxon>Pseudomonadota</taxon>
        <taxon>Alphaproteobacteria</taxon>
        <taxon>Hyphomicrobiales</taxon>
        <taxon>Devosiaceae</taxon>
        <taxon>Pelagibacterium</taxon>
    </lineage>
</organism>
<accession>A0A1G7V2X2</accession>
<sequence length="335" mass="37684">MRLFACPNCRQVVHFENSACGQCGTMIGYDPQTNSMVAISESQPYCENAQHGACNWIAPAGGLCIACRHNETVPDLSDPDNLTQWQTLERAKKRLFYSLVRLGLPLITKDEDPVRGLSFRFLADDPNGEKVMTGHAEGVITIALAEADDPEREKRRSDMGEPYRTLLGHFRHEVAHYYWDILVDGTPLLEECRAVFGDDTEDYGEALKRHYANGAPADWEEHYVSSYASAHAWEDFAETWAHYLHIVDTLETARSFGISIAPRRDRSGDLSAEVDFDPYRTNDIADLIDSWVAVSVMLNELNRSMGLPDAYPFVLSDAIAQKLGFIARLTHQRPN</sequence>
<feature type="domain" description="Zinc-ribbon" evidence="1">
    <location>
        <begin position="3"/>
        <end position="78"/>
    </location>
</feature>
<dbReference type="OrthoDB" id="256753at2"/>
<dbReference type="EMBL" id="FNCS01000003">
    <property type="protein sequence ID" value="SDG53918.1"/>
    <property type="molecule type" value="Genomic_DNA"/>
</dbReference>
<keyword evidence="3" id="KW-1185">Reference proteome</keyword>
<gene>
    <name evidence="2" type="ORF">SAMN04487974_103436</name>
</gene>
<name>A0A1G7V2X2_9HYPH</name>
<dbReference type="InterPro" id="IPR011201">
    <property type="entry name" value="Zinc-ribbon_6_bact"/>
</dbReference>
<dbReference type="Proteomes" id="UP000199495">
    <property type="component" value="Unassembled WGS sequence"/>
</dbReference>
<evidence type="ECO:0000259" key="1">
    <source>
        <dbReference type="Pfam" id="PF10005"/>
    </source>
</evidence>
<dbReference type="InterPro" id="IPR031321">
    <property type="entry name" value="UCP012641"/>
</dbReference>
<dbReference type="Gene3D" id="3.40.390.70">
    <property type="match status" value="1"/>
</dbReference>
<dbReference type="AlphaFoldDB" id="A0A1G7V2X2"/>
<dbReference type="Pfam" id="PF10005">
    <property type="entry name" value="Zn_ribbon_DZR_6"/>
    <property type="match status" value="1"/>
</dbReference>
<dbReference type="PIRSF" id="PIRSF012641">
    <property type="entry name" value="UCP012641"/>
    <property type="match status" value="1"/>
</dbReference>
<evidence type="ECO:0000313" key="2">
    <source>
        <dbReference type="EMBL" id="SDG53918.1"/>
    </source>
</evidence>
<proteinExistence type="predicted"/>
<reference evidence="2 3" key="1">
    <citation type="submission" date="2016-10" db="EMBL/GenBank/DDBJ databases">
        <authorList>
            <person name="de Groot N.N."/>
        </authorList>
    </citation>
    <scope>NUCLEOTIDE SEQUENCE [LARGE SCALE GENOMIC DNA]</scope>
    <source>
        <strain evidence="2 3">CGMCC 1.10267</strain>
    </source>
</reference>
<dbReference type="STRING" id="440168.SAMN04487974_103436"/>